<evidence type="ECO:0000256" key="5">
    <source>
        <dbReference type="ARBA" id="ARBA00022989"/>
    </source>
</evidence>
<feature type="compositionally biased region" description="Polar residues" evidence="7">
    <location>
        <begin position="20"/>
        <end position="34"/>
    </location>
</feature>
<evidence type="ECO:0000256" key="6">
    <source>
        <dbReference type="ARBA" id="ARBA00023136"/>
    </source>
</evidence>
<feature type="transmembrane region" description="Helical" evidence="8">
    <location>
        <begin position="132"/>
        <end position="154"/>
    </location>
</feature>
<gene>
    <name evidence="9" type="ORF">Afe05nite_18140</name>
</gene>
<comment type="subcellular location">
    <subcellularLocation>
        <location evidence="1">Cell membrane</location>
    </subcellularLocation>
</comment>
<evidence type="ECO:0000256" key="4">
    <source>
        <dbReference type="ARBA" id="ARBA00022692"/>
    </source>
</evidence>
<comment type="similarity">
    <text evidence="2">Belongs to the MmpS family.</text>
</comment>
<evidence type="ECO:0000256" key="7">
    <source>
        <dbReference type="SAM" id="MobiDB-lite"/>
    </source>
</evidence>
<evidence type="ECO:0000313" key="9">
    <source>
        <dbReference type="EMBL" id="GIE09974.1"/>
    </source>
</evidence>
<sequence length="290" mass="29646">MTDQDPSAPPPPTPDGTSGNSAPISGQPWSTMSGDSLAPQPPGYSPGYAAIPPPADPPTAQFPPVNYAPPGYASDYGPQAYAPPAGYPAHQAGHPAPQTGYPPYGPGQPPYSPPQPPYSPPQPPPRRSNAPIIAVILAVTLLLCGGIATAGLLIGRSVKDKADEAVGGFPTSVPEVPALPTALPTGLPTTGVGEGRPVTITYEVTGDGPVSIVYIEKIGESPKRLDNQKLPWKLTTKAEIPALASVIVVRIGTSEGAVSCRALVDGKEVKSNKSGTGNFASTQCVQVVLE</sequence>
<keyword evidence="6 8" id="KW-0472">Membrane</keyword>
<proteinExistence type="inferred from homology"/>
<keyword evidence="3" id="KW-1003">Cell membrane</keyword>
<feature type="compositionally biased region" description="Pro residues" evidence="7">
    <location>
        <begin position="51"/>
        <end position="61"/>
    </location>
</feature>
<evidence type="ECO:0000256" key="8">
    <source>
        <dbReference type="SAM" id="Phobius"/>
    </source>
</evidence>
<evidence type="ECO:0000256" key="2">
    <source>
        <dbReference type="ARBA" id="ARBA00007531"/>
    </source>
</evidence>
<reference evidence="9" key="1">
    <citation type="submission" date="2021-01" db="EMBL/GenBank/DDBJ databases">
        <title>Whole genome shotgun sequence of Actinoplanes ferrugineus NBRC 15555.</title>
        <authorList>
            <person name="Komaki H."/>
            <person name="Tamura T."/>
        </authorList>
    </citation>
    <scope>NUCLEOTIDE SEQUENCE</scope>
    <source>
        <strain evidence="9">NBRC 15555</strain>
    </source>
</reference>
<dbReference type="AlphaFoldDB" id="A0A919IXH4"/>
<evidence type="ECO:0000256" key="3">
    <source>
        <dbReference type="ARBA" id="ARBA00022475"/>
    </source>
</evidence>
<feature type="compositionally biased region" description="Low complexity" evidence="7">
    <location>
        <begin position="76"/>
        <end position="102"/>
    </location>
</feature>
<dbReference type="Gene3D" id="2.60.40.2880">
    <property type="entry name" value="MmpS1-5, C-terminal soluble domain"/>
    <property type="match status" value="1"/>
</dbReference>
<evidence type="ECO:0000313" key="10">
    <source>
        <dbReference type="Proteomes" id="UP000598174"/>
    </source>
</evidence>
<keyword evidence="5 8" id="KW-1133">Transmembrane helix</keyword>
<evidence type="ECO:0008006" key="11">
    <source>
        <dbReference type="Google" id="ProtNLM"/>
    </source>
</evidence>
<dbReference type="InterPro" id="IPR038468">
    <property type="entry name" value="MmpS_C"/>
</dbReference>
<feature type="compositionally biased region" description="Pro residues" evidence="7">
    <location>
        <begin position="103"/>
        <end position="126"/>
    </location>
</feature>
<feature type="region of interest" description="Disordered" evidence="7">
    <location>
        <begin position="1"/>
        <end position="126"/>
    </location>
</feature>
<dbReference type="GO" id="GO:0005886">
    <property type="term" value="C:plasma membrane"/>
    <property type="evidence" value="ECO:0007669"/>
    <property type="project" value="UniProtKB-SubCell"/>
</dbReference>
<comment type="caution">
    <text evidence="9">The sequence shown here is derived from an EMBL/GenBank/DDBJ whole genome shotgun (WGS) entry which is preliminary data.</text>
</comment>
<protein>
    <recommendedName>
        <fullName evidence="11">MmpS family membrane protein</fullName>
    </recommendedName>
</protein>
<name>A0A919IXH4_9ACTN</name>
<accession>A0A919IXH4</accession>
<dbReference type="Pfam" id="PF05423">
    <property type="entry name" value="Mycobact_memb"/>
    <property type="match status" value="1"/>
</dbReference>
<evidence type="ECO:0000256" key="1">
    <source>
        <dbReference type="ARBA" id="ARBA00004236"/>
    </source>
</evidence>
<dbReference type="Proteomes" id="UP000598174">
    <property type="component" value="Unassembled WGS sequence"/>
</dbReference>
<dbReference type="InterPro" id="IPR008693">
    <property type="entry name" value="MmpS"/>
</dbReference>
<dbReference type="EMBL" id="BOMM01000012">
    <property type="protein sequence ID" value="GIE09974.1"/>
    <property type="molecule type" value="Genomic_DNA"/>
</dbReference>
<keyword evidence="4 8" id="KW-0812">Transmembrane</keyword>
<organism evidence="9 10">
    <name type="scientific">Paractinoplanes ferrugineus</name>
    <dbReference type="NCBI Taxonomy" id="113564"/>
    <lineage>
        <taxon>Bacteria</taxon>
        <taxon>Bacillati</taxon>
        <taxon>Actinomycetota</taxon>
        <taxon>Actinomycetes</taxon>
        <taxon>Micromonosporales</taxon>
        <taxon>Micromonosporaceae</taxon>
        <taxon>Paractinoplanes</taxon>
    </lineage>
</organism>
<keyword evidence="10" id="KW-1185">Reference proteome</keyword>